<protein>
    <submittedName>
        <fullName evidence="2">Uncharacterized protein</fullName>
    </submittedName>
</protein>
<accession>A0A8S1R013</accession>
<feature type="region of interest" description="Disordered" evidence="1">
    <location>
        <begin position="191"/>
        <end position="223"/>
    </location>
</feature>
<reference evidence="2" key="1">
    <citation type="submission" date="2021-01" db="EMBL/GenBank/DDBJ databases">
        <authorList>
            <consortium name="Genoscope - CEA"/>
            <person name="William W."/>
        </authorList>
    </citation>
    <scope>NUCLEOTIDE SEQUENCE</scope>
</reference>
<dbReference type="AlphaFoldDB" id="A0A8S1R013"/>
<comment type="caution">
    <text evidence="2">The sequence shown here is derived from an EMBL/GenBank/DDBJ whole genome shotgun (WGS) entry which is preliminary data.</text>
</comment>
<dbReference type="Proteomes" id="UP000692954">
    <property type="component" value="Unassembled WGS sequence"/>
</dbReference>
<gene>
    <name evidence="2" type="ORF">PSON_ATCC_30995.1.T1270153</name>
</gene>
<dbReference type="OrthoDB" id="304407at2759"/>
<organism evidence="2 3">
    <name type="scientific">Paramecium sonneborni</name>
    <dbReference type="NCBI Taxonomy" id="65129"/>
    <lineage>
        <taxon>Eukaryota</taxon>
        <taxon>Sar</taxon>
        <taxon>Alveolata</taxon>
        <taxon>Ciliophora</taxon>
        <taxon>Intramacronucleata</taxon>
        <taxon>Oligohymenophorea</taxon>
        <taxon>Peniculida</taxon>
        <taxon>Parameciidae</taxon>
        <taxon>Paramecium</taxon>
    </lineage>
</organism>
<keyword evidence="3" id="KW-1185">Reference proteome</keyword>
<proteinExistence type="predicted"/>
<evidence type="ECO:0000313" key="3">
    <source>
        <dbReference type="Proteomes" id="UP000692954"/>
    </source>
</evidence>
<name>A0A8S1R013_9CILI</name>
<evidence type="ECO:0000313" key="2">
    <source>
        <dbReference type="EMBL" id="CAD8120694.1"/>
    </source>
</evidence>
<feature type="compositionally biased region" description="Low complexity" evidence="1">
    <location>
        <begin position="196"/>
        <end position="210"/>
    </location>
</feature>
<dbReference type="EMBL" id="CAJJDN010000127">
    <property type="protein sequence ID" value="CAD8120694.1"/>
    <property type="molecule type" value="Genomic_DNA"/>
</dbReference>
<sequence length="237" mass="27848">MLEYINRCLEFSLSPAPNFQTPLLTNVKHLANLENYCIHSIVNLNPSITYEQSPLVQHSSISESYVIQENKLNNFTQESPQQSSNKKNLNLIFNQQGNQSTKTLREQIDERLQNRQRQSHVPECAKFSFSPFKIRSKSPLIQQQRPSPEKLEEYENKENQMPTIHKKQFSQINQYSETPKKVYIPFQNTKFNKTPSKQSQIQNKIKSQVQPSQQQRHSLKREYKNGVSHIKLTLYKQ</sequence>
<evidence type="ECO:0000256" key="1">
    <source>
        <dbReference type="SAM" id="MobiDB-lite"/>
    </source>
</evidence>